<keyword evidence="5 9" id="KW-1133">Transmembrane helix</keyword>
<dbReference type="EMBL" id="DXFB01000051">
    <property type="protein sequence ID" value="HIX44989.1"/>
    <property type="molecule type" value="Genomic_DNA"/>
</dbReference>
<keyword evidence="4 7" id="KW-0812">Transmembrane</keyword>
<dbReference type="PANTHER" id="PTHR30558">
    <property type="entry name" value="EXBD MEMBRANE COMPONENT OF PMF-DRIVEN MACROMOLECULE IMPORT SYSTEM"/>
    <property type="match status" value="1"/>
</dbReference>
<dbReference type="GO" id="GO:0005886">
    <property type="term" value="C:plasma membrane"/>
    <property type="evidence" value="ECO:0007669"/>
    <property type="project" value="UniProtKB-SubCell"/>
</dbReference>
<evidence type="ECO:0000256" key="5">
    <source>
        <dbReference type="ARBA" id="ARBA00022989"/>
    </source>
</evidence>
<evidence type="ECO:0000256" key="1">
    <source>
        <dbReference type="ARBA" id="ARBA00004162"/>
    </source>
</evidence>
<feature type="transmembrane region" description="Helical" evidence="9">
    <location>
        <begin position="23"/>
        <end position="43"/>
    </location>
</feature>
<keyword evidence="8" id="KW-0175">Coiled coil</keyword>
<dbReference type="Pfam" id="PF02472">
    <property type="entry name" value="ExbD"/>
    <property type="match status" value="1"/>
</dbReference>
<sequence length="251" mass="27814">MAEVEVKDNDGKKKKGAQKKMKIHVDFTPMVDMNMLLITFFMLCTTMTESRTMDLVMPSKDAVTEEEQSKLKASEAITILLGDNDEVFYYLGEPNYKDYTSLMQSSLDPADPNGIRALLLERNEEVIGLVDEANKDFEAAQSEVKARRLSKSKTEEEINALMETRDEAVREAKKLKGAPMVVIKAKTSTTDNEYVNGPGATYESLVDVLDEMIVCSVGKYAVVDMTDGDLFLIGNFKTNGELAASSDFGAK</sequence>
<keyword evidence="7" id="KW-0813">Transport</keyword>
<name>A0A9D1VQF1_9BACT</name>
<reference evidence="10" key="1">
    <citation type="journal article" date="2021" name="PeerJ">
        <title>Extensive microbial diversity within the chicken gut microbiome revealed by metagenomics and culture.</title>
        <authorList>
            <person name="Gilroy R."/>
            <person name="Ravi A."/>
            <person name="Getino M."/>
            <person name="Pursley I."/>
            <person name="Horton D.L."/>
            <person name="Alikhan N.F."/>
            <person name="Baker D."/>
            <person name="Gharbi K."/>
            <person name="Hall N."/>
            <person name="Watson M."/>
            <person name="Adriaenssens E.M."/>
            <person name="Foster-Nyarko E."/>
            <person name="Jarju S."/>
            <person name="Secka A."/>
            <person name="Antonio M."/>
            <person name="Oren A."/>
            <person name="Chaudhuri R.R."/>
            <person name="La Ragione R."/>
            <person name="Hildebrand F."/>
            <person name="Pallen M.J."/>
        </authorList>
    </citation>
    <scope>NUCLEOTIDE SEQUENCE</scope>
    <source>
        <strain evidence="10">ChiHjej12B11-16260</strain>
    </source>
</reference>
<evidence type="ECO:0000313" key="10">
    <source>
        <dbReference type="EMBL" id="HIX44989.1"/>
    </source>
</evidence>
<proteinExistence type="inferred from homology"/>
<dbReference type="GO" id="GO:0022857">
    <property type="term" value="F:transmembrane transporter activity"/>
    <property type="evidence" value="ECO:0007669"/>
    <property type="project" value="InterPro"/>
</dbReference>
<comment type="subcellular location">
    <subcellularLocation>
        <location evidence="1">Cell membrane</location>
        <topology evidence="1">Single-pass membrane protein</topology>
    </subcellularLocation>
    <subcellularLocation>
        <location evidence="7">Cell membrane</location>
        <topology evidence="7">Single-pass type II membrane protein</topology>
    </subcellularLocation>
</comment>
<evidence type="ECO:0000256" key="3">
    <source>
        <dbReference type="ARBA" id="ARBA00022475"/>
    </source>
</evidence>
<feature type="coiled-coil region" evidence="8">
    <location>
        <begin position="151"/>
        <end position="178"/>
    </location>
</feature>
<keyword evidence="7" id="KW-0653">Protein transport</keyword>
<evidence type="ECO:0000256" key="7">
    <source>
        <dbReference type="RuleBase" id="RU003879"/>
    </source>
</evidence>
<evidence type="ECO:0000256" key="2">
    <source>
        <dbReference type="ARBA" id="ARBA00005811"/>
    </source>
</evidence>
<comment type="similarity">
    <text evidence="2 7">Belongs to the ExbD/TolR family.</text>
</comment>
<accession>A0A9D1VQF1</accession>
<evidence type="ECO:0000256" key="6">
    <source>
        <dbReference type="ARBA" id="ARBA00023136"/>
    </source>
</evidence>
<dbReference type="Proteomes" id="UP000824246">
    <property type="component" value="Unassembled WGS sequence"/>
</dbReference>
<comment type="caution">
    <text evidence="10">The sequence shown here is derived from an EMBL/GenBank/DDBJ whole genome shotgun (WGS) entry which is preliminary data.</text>
</comment>
<evidence type="ECO:0000256" key="4">
    <source>
        <dbReference type="ARBA" id="ARBA00022692"/>
    </source>
</evidence>
<dbReference type="AlphaFoldDB" id="A0A9D1VQF1"/>
<protein>
    <submittedName>
        <fullName evidence="10">Biopolymer transporter ExbD</fullName>
    </submittedName>
</protein>
<evidence type="ECO:0000256" key="9">
    <source>
        <dbReference type="SAM" id="Phobius"/>
    </source>
</evidence>
<keyword evidence="6 9" id="KW-0472">Membrane</keyword>
<dbReference type="InterPro" id="IPR003400">
    <property type="entry name" value="ExbD"/>
</dbReference>
<dbReference type="PANTHER" id="PTHR30558:SF3">
    <property type="entry name" value="BIOPOLYMER TRANSPORT PROTEIN EXBD-RELATED"/>
    <property type="match status" value="1"/>
</dbReference>
<gene>
    <name evidence="10" type="ORF">H9982_02085</name>
</gene>
<keyword evidence="3" id="KW-1003">Cell membrane</keyword>
<organism evidence="10 11">
    <name type="scientific">Candidatus Barnesiella excrementipullorum</name>
    <dbReference type="NCBI Taxonomy" id="2838479"/>
    <lineage>
        <taxon>Bacteria</taxon>
        <taxon>Pseudomonadati</taxon>
        <taxon>Bacteroidota</taxon>
        <taxon>Bacteroidia</taxon>
        <taxon>Bacteroidales</taxon>
        <taxon>Barnesiellaceae</taxon>
        <taxon>Barnesiella</taxon>
    </lineage>
</organism>
<dbReference type="GO" id="GO:0015031">
    <property type="term" value="P:protein transport"/>
    <property type="evidence" value="ECO:0007669"/>
    <property type="project" value="UniProtKB-KW"/>
</dbReference>
<evidence type="ECO:0000313" key="11">
    <source>
        <dbReference type="Proteomes" id="UP000824246"/>
    </source>
</evidence>
<evidence type="ECO:0000256" key="8">
    <source>
        <dbReference type="SAM" id="Coils"/>
    </source>
</evidence>
<reference evidence="10" key="2">
    <citation type="submission" date="2021-04" db="EMBL/GenBank/DDBJ databases">
        <authorList>
            <person name="Gilroy R."/>
        </authorList>
    </citation>
    <scope>NUCLEOTIDE SEQUENCE</scope>
    <source>
        <strain evidence="10">ChiHjej12B11-16260</strain>
    </source>
</reference>